<sequence>MVTEEAMGQTIATAQDAVGLLGCKCTLLAHVQFFIHKNMPPPRYRAIDNSLAMSIQTIPCPLLRPSIKSMSLHVQSEVVIVEESSPLLFGKHLGFSLKLRQALVNVCVSEERVSRVGAKQ</sequence>
<keyword evidence="2" id="KW-1185">Reference proteome</keyword>
<organism evidence="1 2">
    <name type="scientific">Willisornis vidua</name>
    <name type="common">Xingu scale-backed antbird</name>
    <dbReference type="NCBI Taxonomy" id="1566151"/>
    <lineage>
        <taxon>Eukaryota</taxon>
        <taxon>Metazoa</taxon>
        <taxon>Chordata</taxon>
        <taxon>Craniata</taxon>
        <taxon>Vertebrata</taxon>
        <taxon>Euteleostomi</taxon>
        <taxon>Archelosauria</taxon>
        <taxon>Archosauria</taxon>
        <taxon>Dinosauria</taxon>
        <taxon>Saurischia</taxon>
        <taxon>Theropoda</taxon>
        <taxon>Coelurosauria</taxon>
        <taxon>Aves</taxon>
        <taxon>Neognathae</taxon>
        <taxon>Neoaves</taxon>
        <taxon>Telluraves</taxon>
        <taxon>Australaves</taxon>
        <taxon>Passeriformes</taxon>
        <taxon>Thamnophilidae</taxon>
        <taxon>Willisornis</taxon>
    </lineage>
</organism>
<proteinExistence type="predicted"/>
<reference evidence="1" key="1">
    <citation type="submission" date="2019-10" db="EMBL/GenBank/DDBJ databases">
        <authorList>
            <person name="Soares A.E.R."/>
            <person name="Aleixo A."/>
            <person name="Schneider P."/>
            <person name="Miyaki C.Y."/>
            <person name="Schneider M.P."/>
            <person name="Mello C."/>
            <person name="Vasconcelos A.T.R."/>
        </authorList>
    </citation>
    <scope>NUCLEOTIDE SEQUENCE</scope>
    <source>
        <tissue evidence="1">Muscle</tissue>
    </source>
</reference>
<dbReference type="EMBL" id="WHWB01033747">
    <property type="protein sequence ID" value="KAJ7417666.1"/>
    <property type="molecule type" value="Genomic_DNA"/>
</dbReference>
<dbReference type="Proteomes" id="UP001145742">
    <property type="component" value="Unassembled WGS sequence"/>
</dbReference>
<name>A0ABQ9DFJ8_9PASS</name>
<accession>A0ABQ9DFJ8</accession>
<protein>
    <submittedName>
        <fullName evidence="1">Uncharacterized protein</fullName>
    </submittedName>
</protein>
<gene>
    <name evidence="1" type="ORF">WISP_63355</name>
</gene>
<comment type="caution">
    <text evidence="1">The sequence shown here is derived from an EMBL/GenBank/DDBJ whole genome shotgun (WGS) entry which is preliminary data.</text>
</comment>
<evidence type="ECO:0000313" key="1">
    <source>
        <dbReference type="EMBL" id="KAJ7417666.1"/>
    </source>
</evidence>
<evidence type="ECO:0000313" key="2">
    <source>
        <dbReference type="Proteomes" id="UP001145742"/>
    </source>
</evidence>